<evidence type="ECO:0000313" key="1">
    <source>
        <dbReference type="EMBL" id="KAI3766845.1"/>
    </source>
</evidence>
<reference evidence="1 2" key="2">
    <citation type="journal article" date="2022" name="Mol. Ecol. Resour.">
        <title>The genomes of chicory, endive, great burdock and yacon provide insights into Asteraceae paleo-polyploidization history and plant inulin production.</title>
        <authorList>
            <person name="Fan W."/>
            <person name="Wang S."/>
            <person name="Wang H."/>
            <person name="Wang A."/>
            <person name="Jiang F."/>
            <person name="Liu H."/>
            <person name="Zhao H."/>
            <person name="Xu D."/>
            <person name="Zhang Y."/>
        </authorList>
    </citation>
    <scope>NUCLEOTIDE SEQUENCE [LARGE SCALE GENOMIC DNA]</scope>
    <source>
        <strain evidence="2">cv. Punajuju</strain>
        <tissue evidence="1">Leaves</tissue>
    </source>
</reference>
<keyword evidence="2" id="KW-1185">Reference proteome</keyword>
<name>A0ACB9F6V8_CICIN</name>
<accession>A0ACB9F6V8</accession>
<comment type="caution">
    <text evidence="1">The sequence shown here is derived from an EMBL/GenBank/DDBJ whole genome shotgun (WGS) entry which is preliminary data.</text>
</comment>
<sequence length="236" mass="25793">MEGPLWTLSLVNPLHPMACKASVAITLHRNPNASPWLDQSSLIGDSLSLETLSCIQTLIEDDGDRDIHAKYLGGLYVVIKFKDSGRRRGLPDAPCRCTHGVSVLPMVTTRFDGEMIFSLVTRRSIISNGKSNSLTMQSGVDPPQGLALSILRSMRKVSIPPLARVSAAAPPAGPPPTTATRRFRPMIVGTGLGGDNVKTAVVELVWYKVLGWSYDRVVVVFFHRICVEVDERLECN</sequence>
<dbReference type="Proteomes" id="UP001055811">
    <property type="component" value="Linkage Group LG03"/>
</dbReference>
<dbReference type="EMBL" id="CM042011">
    <property type="protein sequence ID" value="KAI3766845.1"/>
    <property type="molecule type" value="Genomic_DNA"/>
</dbReference>
<reference evidence="2" key="1">
    <citation type="journal article" date="2022" name="Mol. Ecol. Resour.">
        <title>The genomes of chicory, endive, great burdock and yacon provide insights into Asteraceae palaeo-polyploidization history and plant inulin production.</title>
        <authorList>
            <person name="Fan W."/>
            <person name="Wang S."/>
            <person name="Wang H."/>
            <person name="Wang A."/>
            <person name="Jiang F."/>
            <person name="Liu H."/>
            <person name="Zhao H."/>
            <person name="Xu D."/>
            <person name="Zhang Y."/>
        </authorList>
    </citation>
    <scope>NUCLEOTIDE SEQUENCE [LARGE SCALE GENOMIC DNA]</scope>
    <source>
        <strain evidence="2">cv. Punajuju</strain>
    </source>
</reference>
<organism evidence="1 2">
    <name type="scientific">Cichorium intybus</name>
    <name type="common">Chicory</name>
    <dbReference type="NCBI Taxonomy" id="13427"/>
    <lineage>
        <taxon>Eukaryota</taxon>
        <taxon>Viridiplantae</taxon>
        <taxon>Streptophyta</taxon>
        <taxon>Embryophyta</taxon>
        <taxon>Tracheophyta</taxon>
        <taxon>Spermatophyta</taxon>
        <taxon>Magnoliopsida</taxon>
        <taxon>eudicotyledons</taxon>
        <taxon>Gunneridae</taxon>
        <taxon>Pentapetalae</taxon>
        <taxon>asterids</taxon>
        <taxon>campanulids</taxon>
        <taxon>Asterales</taxon>
        <taxon>Asteraceae</taxon>
        <taxon>Cichorioideae</taxon>
        <taxon>Cichorieae</taxon>
        <taxon>Cichoriinae</taxon>
        <taxon>Cichorium</taxon>
    </lineage>
</organism>
<proteinExistence type="predicted"/>
<protein>
    <submittedName>
        <fullName evidence="1">Uncharacterized protein</fullName>
    </submittedName>
</protein>
<gene>
    <name evidence="1" type="ORF">L2E82_16920</name>
</gene>
<evidence type="ECO:0000313" key="2">
    <source>
        <dbReference type="Proteomes" id="UP001055811"/>
    </source>
</evidence>